<gene>
    <name evidence="2" type="ORF">O1V66_00875</name>
</gene>
<keyword evidence="1" id="KW-0472">Membrane</keyword>
<name>A0ABY7HPT6_9GAMM</name>
<evidence type="ECO:0000256" key="1">
    <source>
        <dbReference type="SAM" id="Phobius"/>
    </source>
</evidence>
<dbReference type="RefSeq" id="WP_160292262.1">
    <property type="nucleotide sequence ID" value="NZ_CP114058.1"/>
</dbReference>
<keyword evidence="1" id="KW-0812">Transmembrane</keyword>
<evidence type="ECO:0000313" key="3">
    <source>
        <dbReference type="Proteomes" id="UP001164712"/>
    </source>
</evidence>
<proteinExistence type="predicted"/>
<dbReference type="Pfam" id="PF11162">
    <property type="entry name" value="DUF2946"/>
    <property type="match status" value="1"/>
</dbReference>
<accession>A0ABY7HPT6</accession>
<keyword evidence="3" id="KW-1185">Reference proteome</keyword>
<keyword evidence="1" id="KW-1133">Transmembrane helix</keyword>
<evidence type="ECO:0000313" key="2">
    <source>
        <dbReference type="EMBL" id="WAT01398.1"/>
    </source>
</evidence>
<dbReference type="InterPro" id="IPR021333">
    <property type="entry name" value="DUF2946"/>
</dbReference>
<protein>
    <submittedName>
        <fullName evidence="2">DUF2946 domain-containing protein</fullName>
    </submittedName>
</protein>
<dbReference type="Proteomes" id="UP001164712">
    <property type="component" value="Chromosome"/>
</dbReference>
<dbReference type="EMBL" id="CP114058">
    <property type="protein sequence ID" value="WAT01398.1"/>
    <property type="molecule type" value="Genomic_DNA"/>
</dbReference>
<feature type="transmembrane region" description="Helical" evidence="1">
    <location>
        <begin position="12"/>
        <end position="31"/>
    </location>
</feature>
<reference evidence="2" key="1">
    <citation type="submission" date="2022-12" db="EMBL/GenBank/DDBJ databases">
        <title>Complete genome sequence of an Australian strain of Rouxiella badensis DAR84756 and resolution of the R. badensis DSM100043 and R. chamberiensis DSM28324 genomes.</title>
        <authorList>
            <person name="Paul S."/>
            <person name="Anderson P.J."/>
            <person name="Maynard G."/>
            <person name="Dyall-Smith M."/>
            <person name="Kudinha T."/>
        </authorList>
    </citation>
    <scope>NUCLEOTIDE SEQUENCE</scope>
    <source>
        <strain evidence="2">DSM 28324</strain>
    </source>
</reference>
<sequence length="154" mass="16883">MSLIQINSSRSFSPAWWGIFAILIVLFAPAISRSLERTTVGVEESSVMTGSPASFVSGASRVAATGMKDHQSSISDQLGHMQMQLNASANDVSVHEELSCSYCGIIDQLVAINLDDSQLKWPGIFSAFISREYFDFPLLGFIEQSEFQPRAPPY</sequence>
<organism evidence="2 3">
    <name type="scientific">Rouxiella chamberiensis</name>
    <dbReference type="NCBI Taxonomy" id="1513468"/>
    <lineage>
        <taxon>Bacteria</taxon>
        <taxon>Pseudomonadati</taxon>
        <taxon>Pseudomonadota</taxon>
        <taxon>Gammaproteobacteria</taxon>
        <taxon>Enterobacterales</taxon>
        <taxon>Yersiniaceae</taxon>
        <taxon>Rouxiella</taxon>
    </lineage>
</organism>